<dbReference type="Proteomes" id="UP000054248">
    <property type="component" value="Unassembled WGS sequence"/>
</dbReference>
<organism evidence="1 2">
    <name type="scientific">Tulasnella calospora MUT 4182</name>
    <dbReference type="NCBI Taxonomy" id="1051891"/>
    <lineage>
        <taxon>Eukaryota</taxon>
        <taxon>Fungi</taxon>
        <taxon>Dikarya</taxon>
        <taxon>Basidiomycota</taxon>
        <taxon>Agaricomycotina</taxon>
        <taxon>Agaricomycetes</taxon>
        <taxon>Cantharellales</taxon>
        <taxon>Tulasnellaceae</taxon>
        <taxon>Tulasnella</taxon>
    </lineage>
</organism>
<name>A0A0C3LJ23_9AGAM</name>
<gene>
    <name evidence="1" type="ORF">M407DRAFT_126287</name>
</gene>
<sequence>MSCISTHVCPFLQYKVIWICNLGLGIGYRGGRRGFESCALGAICRTACFSFRHSFRRLVRSSDI</sequence>
<reference evidence="1 2" key="1">
    <citation type="submission" date="2014-04" db="EMBL/GenBank/DDBJ databases">
        <authorList>
            <consortium name="DOE Joint Genome Institute"/>
            <person name="Kuo A."/>
            <person name="Girlanda M."/>
            <person name="Perotto S."/>
            <person name="Kohler A."/>
            <person name="Nagy L.G."/>
            <person name="Floudas D."/>
            <person name="Copeland A."/>
            <person name="Barry K.W."/>
            <person name="Cichocki N."/>
            <person name="Veneault-Fourrey C."/>
            <person name="LaButti K."/>
            <person name="Lindquist E.A."/>
            <person name="Lipzen A."/>
            <person name="Lundell T."/>
            <person name="Morin E."/>
            <person name="Murat C."/>
            <person name="Sun H."/>
            <person name="Tunlid A."/>
            <person name="Henrissat B."/>
            <person name="Grigoriev I.V."/>
            <person name="Hibbett D.S."/>
            <person name="Martin F."/>
            <person name="Nordberg H.P."/>
            <person name="Cantor M.N."/>
            <person name="Hua S.X."/>
        </authorList>
    </citation>
    <scope>NUCLEOTIDE SEQUENCE [LARGE SCALE GENOMIC DNA]</scope>
    <source>
        <strain evidence="1 2">MUT 4182</strain>
    </source>
</reference>
<evidence type="ECO:0000313" key="1">
    <source>
        <dbReference type="EMBL" id="KIO21387.1"/>
    </source>
</evidence>
<keyword evidence="2" id="KW-1185">Reference proteome</keyword>
<protein>
    <submittedName>
        <fullName evidence="1">Uncharacterized protein</fullName>
    </submittedName>
</protein>
<dbReference type="HOGENOM" id="CLU_2869298_0_0_1"/>
<proteinExistence type="predicted"/>
<accession>A0A0C3LJ23</accession>
<reference evidence="2" key="2">
    <citation type="submission" date="2015-01" db="EMBL/GenBank/DDBJ databases">
        <title>Evolutionary Origins and Diversification of the Mycorrhizal Mutualists.</title>
        <authorList>
            <consortium name="DOE Joint Genome Institute"/>
            <consortium name="Mycorrhizal Genomics Consortium"/>
            <person name="Kohler A."/>
            <person name="Kuo A."/>
            <person name="Nagy L.G."/>
            <person name="Floudas D."/>
            <person name="Copeland A."/>
            <person name="Barry K.W."/>
            <person name="Cichocki N."/>
            <person name="Veneault-Fourrey C."/>
            <person name="LaButti K."/>
            <person name="Lindquist E.A."/>
            <person name="Lipzen A."/>
            <person name="Lundell T."/>
            <person name="Morin E."/>
            <person name="Murat C."/>
            <person name="Riley R."/>
            <person name="Ohm R."/>
            <person name="Sun H."/>
            <person name="Tunlid A."/>
            <person name="Henrissat B."/>
            <person name="Grigoriev I.V."/>
            <person name="Hibbett D.S."/>
            <person name="Martin F."/>
        </authorList>
    </citation>
    <scope>NUCLEOTIDE SEQUENCE [LARGE SCALE GENOMIC DNA]</scope>
    <source>
        <strain evidence="2">MUT 4182</strain>
    </source>
</reference>
<dbReference type="AlphaFoldDB" id="A0A0C3LJ23"/>
<evidence type="ECO:0000313" key="2">
    <source>
        <dbReference type="Proteomes" id="UP000054248"/>
    </source>
</evidence>
<dbReference type="EMBL" id="KN823139">
    <property type="protein sequence ID" value="KIO21387.1"/>
    <property type="molecule type" value="Genomic_DNA"/>
</dbReference>